<evidence type="ECO:0000256" key="5">
    <source>
        <dbReference type="ARBA" id="ARBA00022801"/>
    </source>
</evidence>
<dbReference type="GO" id="GO:0005576">
    <property type="term" value="C:extracellular region"/>
    <property type="evidence" value="ECO:0007669"/>
    <property type="project" value="UniProtKB-SubCell"/>
</dbReference>
<dbReference type="InterPro" id="IPR001087">
    <property type="entry name" value="GDSL"/>
</dbReference>
<keyword evidence="5" id="KW-0378">Hydrolase</keyword>
<evidence type="ECO:0000256" key="6">
    <source>
        <dbReference type="ARBA" id="ARBA00022963"/>
    </source>
</evidence>
<evidence type="ECO:0000256" key="3">
    <source>
        <dbReference type="ARBA" id="ARBA00022525"/>
    </source>
</evidence>
<dbReference type="PANTHER" id="PTHR45650">
    <property type="entry name" value="GDSL-LIKE LIPASE/ACYLHYDROLASE-RELATED"/>
    <property type="match status" value="1"/>
</dbReference>
<keyword evidence="8" id="KW-1133">Transmembrane helix</keyword>
<dbReference type="Gene3D" id="3.40.50.1110">
    <property type="entry name" value="SGNH hydrolase"/>
    <property type="match status" value="1"/>
</dbReference>
<dbReference type="PANTHER" id="PTHR45650:SF3">
    <property type="entry name" value="OS01G0748500 PROTEIN"/>
    <property type="match status" value="1"/>
</dbReference>
<evidence type="ECO:0000313" key="10">
    <source>
        <dbReference type="Proteomes" id="UP000029981"/>
    </source>
</evidence>
<protein>
    <submittedName>
        <fullName evidence="9">Uncharacterized protein</fullName>
    </submittedName>
</protein>
<dbReference type="CDD" id="cd01837">
    <property type="entry name" value="SGNH_plant_lipase_like"/>
    <property type="match status" value="1"/>
</dbReference>
<keyword evidence="10" id="KW-1185">Reference proteome</keyword>
<proteinExistence type="inferred from homology"/>
<dbReference type="OMA" id="RKQINNH"/>
<evidence type="ECO:0000313" key="9">
    <source>
        <dbReference type="EMBL" id="KGN61342.1"/>
    </source>
</evidence>
<keyword evidence="3" id="KW-0964">Secreted</keyword>
<dbReference type="KEGG" id="csv:101219953"/>
<sequence length="385" mass="42367">MKGELLKVYYYCAVVVVVIINGVVDGAASTSSKHKGKGGSGRGICSCYFVFGDSQADNGNNNDMLEREYGRARADYKPYGIDFSSSSSSYIPTGRFTNARNVPDFIAKFLGFDDYIPPFRTTKSRTILKGANYASGGAGILRETGRTLGQVSSIKKQLENHNYTISQMHTLLGSSSKINRYLKECLYTVQIGSNDYLNNYFMPKIYMTSTQYSPQAFATALNKNLSQHLKNLYNYGARKVAIFGVGSIGCTPYARENFEHTGLPCVDEINSAIQLFNSGLKSLVQHLNANLPSAKFTFIDVFQISTVDPLNYGKMVLDAPCCEVGAGAMQCSPFGKVCKNRGDYMFWDGVHPTESGFKLVASRAFNAKQPGEAYPFDINHLVHLS</sequence>
<dbReference type="Pfam" id="PF00657">
    <property type="entry name" value="Lipase_GDSL"/>
    <property type="match status" value="1"/>
</dbReference>
<gene>
    <name evidence="9" type="ORF">Csa_2G093840</name>
</gene>
<name>A0A0A0LKR6_CUCSA</name>
<keyword evidence="8" id="KW-0812">Transmembrane</keyword>
<dbReference type="InterPro" id="IPR051238">
    <property type="entry name" value="GDSL_esterase/lipase"/>
</dbReference>
<dbReference type="InterPro" id="IPR036514">
    <property type="entry name" value="SGNH_hydro_sf"/>
</dbReference>
<dbReference type="Proteomes" id="UP000029981">
    <property type="component" value="Chromosome 2"/>
</dbReference>
<dbReference type="EMBL" id="CM002923">
    <property type="protein sequence ID" value="KGN61342.1"/>
    <property type="molecule type" value="Genomic_DNA"/>
</dbReference>
<comment type="subcellular location">
    <subcellularLocation>
        <location evidence="1">Secreted</location>
    </subcellularLocation>
</comment>
<organism evidence="9 10">
    <name type="scientific">Cucumis sativus</name>
    <name type="common">Cucumber</name>
    <dbReference type="NCBI Taxonomy" id="3659"/>
    <lineage>
        <taxon>Eukaryota</taxon>
        <taxon>Viridiplantae</taxon>
        <taxon>Streptophyta</taxon>
        <taxon>Embryophyta</taxon>
        <taxon>Tracheophyta</taxon>
        <taxon>Spermatophyta</taxon>
        <taxon>Magnoliopsida</taxon>
        <taxon>eudicotyledons</taxon>
        <taxon>Gunneridae</taxon>
        <taxon>Pentapetalae</taxon>
        <taxon>rosids</taxon>
        <taxon>fabids</taxon>
        <taxon>Cucurbitales</taxon>
        <taxon>Cucurbitaceae</taxon>
        <taxon>Benincaseae</taxon>
        <taxon>Cucumis</taxon>
    </lineage>
</organism>
<evidence type="ECO:0000256" key="8">
    <source>
        <dbReference type="SAM" id="Phobius"/>
    </source>
</evidence>
<reference evidence="9 10" key="4">
    <citation type="journal article" date="2011" name="BMC Genomics">
        <title>RNA-Seq improves annotation of protein-coding genes in the cucumber genome.</title>
        <authorList>
            <person name="Li Z."/>
            <person name="Zhang Z."/>
            <person name="Yan P."/>
            <person name="Huang S."/>
            <person name="Fei Z."/>
            <person name="Lin K."/>
        </authorList>
    </citation>
    <scope>NUCLEOTIDE SEQUENCE [LARGE SCALE GENOMIC DNA]</scope>
    <source>
        <strain evidence="10">cv. 9930</strain>
    </source>
</reference>
<dbReference type="InterPro" id="IPR035669">
    <property type="entry name" value="SGNH_plant_lipase-like"/>
</dbReference>
<accession>A0A0A0LKR6</accession>
<keyword evidence="7" id="KW-0443">Lipid metabolism</keyword>
<dbReference type="AlphaFoldDB" id="A0A0A0LKR6"/>
<evidence type="ECO:0000256" key="2">
    <source>
        <dbReference type="ARBA" id="ARBA00008668"/>
    </source>
</evidence>
<reference evidence="9 10" key="1">
    <citation type="journal article" date="2009" name="Nat. Genet.">
        <title>The genome of the cucumber, Cucumis sativus L.</title>
        <authorList>
            <person name="Huang S."/>
            <person name="Li R."/>
            <person name="Zhang Z."/>
            <person name="Li L."/>
            <person name="Gu X."/>
            <person name="Fan W."/>
            <person name="Lucas W.J."/>
            <person name="Wang X."/>
            <person name="Xie B."/>
            <person name="Ni P."/>
            <person name="Ren Y."/>
            <person name="Zhu H."/>
            <person name="Li J."/>
            <person name="Lin K."/>
            <person name="Jin W."/>
            <person name="Fei Z."/>
            <person name="Li G."/>
            <person name="Staub J."/>
            <person name="Kilian A."/>
            <person name="van der Vossen E.A."/>
            <person name="Wu Y."/>
            <person name="Guo J."/>
            <person name="He J."/>
            <person name="Jia Z."/>
            <person name="Ren Y."/>
            <person name="Tian G."/>
            <person name="Lu Y."/>
            <person name="Ruan J."/>
            <person name="Qian W."/>
            <person name="Wang M."/>
            <person name="Huang Q."/>
            <person name="Li B."/>
            <person name="Xuan Z."/>
            <person name="Cao J."/>
            <person name="Asan"/>
            <person name="Wu Z."/>
            <person name="Zhang J."/>
            <person name="Cai Q."/>
            <person name="Bai Y."/>
            <person name="Zhao B."/>
            <person name="Han Y."/>
            <person name="Li Y."/>
            <person name="Li X."/>
            <person name="Wang S."/>
            <person name="Shi Q."/>
            <person name="Liu S."/>
            <person name="Cho W.K."/>
            <person name="Kim J.Y."/>
            <person name="Xu Y."/>
            <person name="Heller-Uszynska K."/>
            <person name="Miao H."/>
            <person name="Cheng Z."/>
            <person name="Zhang S."/>
            <person name="Wu J."/>
            <person name="Yang Y."/>
            <person name="Kang H."/>
            <person name="Li M."/>
            <person name="Liang H."/>
            <person name="Ren X."/>
            <person name="Shi Z."/>
            <person name="Wen M."/>
            <person name="Jian M."/>
            <person name="Yang H."/>
            <person name="Zhang G."/>
            <person name="Yang Z."/>
            <person name="Chen R."/>
            <person name="Liu S."/>
            <person name="Li J."/>
            <person name="Ma L."/>
            <person name="Liu H."/>
            <person name="Zhou Y."/>
            <person name="Zhao J."/>
            <person name="Fang X."/>
            <person name="Li G."/>
            <person name="Fang L."/>
            <person name="Li Y."/>
            <person name="Liu D."/>
            <person name="Zheng H."/>
            <person name="Zhang Y."/>
            <person name="Qin N."/>
            <person name="Li Z."/>
            <person name="Yang G."/>
            <person name="Yang S."/>
            <person name="Bolund L."/>
            <person name="Kristiansen K."/>
            <person name="Zheng H."/>
            <person name="Li S."/>
            <person name="Zhang X."/>
            <person name="Yang H."/>
            <person name="Wang J."/>
            <person name="Sun R."/>
            <person name="Zhang B."/>
            <person name="Jiang S."/>
            <person name="Wang J."/>
            <person name="Du Y."/>
            <person name="Li S."/>
        </authorList>
    </citation>
    <scope>NUCLEOTIDE SEQUENCE [LARGE SCALE GENOMIC DNA]</scope>
    <source>
        <strain evidence="10">cv. 9930</strain>
    </source>
</reference>
<dbReference type="Gramene" id="KGN61342">
    <property type="protein sequence ID" value="KGN61342"/>
    <property type="gene ID" value="Csa_2G093840"/>
</dbReference>
<evidence type="ECO:0000256" key="4">
    <source>
        <dbReference type="ARBA" id="ARBA00022729"/>
    </source>
</evidence>
<keyword evidence="4" id="KW-0732">Signal</keyword>
<feature type="transmembrane region" description="Helical" evidence="8">
    <location>
        <begin position="6"/>
        <end position="28"/>
    </location>
</feature>
<reference evidence="9 10" key="3">
    <citation type="journal article" date="2010" name="BMC Genomics">
        <title>Transcriptome sequencing and comparative analysis of cucumber flowers with different sex types.</title>
        <authorList>
            <person name="Guo S."/>
            <person name="Zheng Y."/>
            <person name="Joung J.G."/>
            <person name="Liu S."/>
            <person name="Zhang Z."/>
            <person name="Crasta O.R."/>
            <person name="Sobral B.W."/>
            <person name="Xu Y."/>
            <person name="Huang S."/>
            <person name="Fei Z."/>
        </authorList>
    </citation>
    <scope>NUCLEOTIDE SEQUENCE [LARGE SCALE GENOMIC DNA]</scope>
    <source>
        <strain evidence="10">cv. 9930</strain>
    </source>
</reference>
<dbReference type="GO" id="GO:0016788">
    <property type="term" value="F:hydrolase activity, acting on ester bonds"/>
    <property type="evidence" value="ECO:0007669"/>
    <property type="project" value="InterPro"/>
</dbReference>
<dbReference type="GO" id="GO:0016042">
    <property type="term" value="P:lipid catabolic process"/>
    <property type="evidence" value="ECO:0007669"/>
    <property type="project" value="UniProtKB-KW"/>
</dbReference>
<keyword evidence="6" id="KW-0442">Lipid degradation</keyword>
<evidence type="ECO:0000256" key="1">
    <source>
        <dbReference type="ARBA" id="ARBA00004613"/>
    </source>
</evidence>
<dbReference type="SUPFAM" id="SSF52266">
    <property type="entry name" value="SGNH hydrolase"/>
    <property type="match status" value="1"/>
</dbReference>
<keyword evidence="8" id="KW-0472">Membrane</keyword>
<dbReference type="eggNOG" id="KOG0017">
    <property type="taxonomic scope" value="Eukaryota"/>
</dbReference>
<dbReference type="OrthoDB" id="1683520at2759"/>
<reference evidence="9 10" key="2">
    <citation type="journal article" date="2009" name="PLoS ONE">
        <title>An integrated genetic and cytogenetic map of the cucumber genome.</title>
        <authorList>
            <person name="Ren Y."/>
            <person name="Zhang Z."/>
            <person name="Liu J."/>
            <person name="Staub J.E."/>
            <person name="Han Y."/>
            <person name="Cheng Z."/>
            <person name="Li X."/>
            <person name="Lu J."/>
            <person name="Miao H."/>
            <person name="Kang H."/>
            <person name="Xie B."/>
            <person name="Gu X."/>
            <person name="Wang X."/>
            <person name="Du Y."/>
            <person name="Jin W."/>
            <person name="Huang S."/>
        </authorList>
    </citation>
    <scope>NUCLEOTIDE SEQUENCE [LARGE SCALE GENOMIC DNA]</scope>
    <source>
        <strain evidence="10">cv. 9930</strain>
    </source>
</reference>
<comment type="similarity">
    <text evidence="2">Belongs to the 'GDSL' lipolytic enzyme family.</text>
</comment>
<evidence type="ECO:0000256" key="7">
    <source>
        <dbReference type="ARBA" id="ARBA00023098"/>
    </source>
</evidence>